<evidence type="ECO:0000313" key="2">
    <source>
        <dbReference type="Proteomes" id="UP001266305"/>
    </source>
</evidence>
<protein>
    <submittedName>
        <fullName evidence="1">Uncharacterized protein</fullName>
    </submittedName>
</protein>
<dbReference type="Proteomes" id="UP001266305">
    <property type="component" value="Unassembled WGS sequence"/>
</dbReference>
<accession>A0ABQ9UH47</accession>
<sequence>MFQNFGVIDLQHHFAIHYVVGGGLLDGLHGVAAVQGITKTEVLALCQQVADTAGLHLPQAVLQAGLQISHGVPVDIQDWTVCLSSVSIISAAQTLVDCVVTTAVLSLNC</sequence>
<organism evidence="1 2">
    <name type="scientific">Saguinus oedipus</name>
    <name type="common">Cotton-top tamarin</name>
    <name type="synonym">Oedipomidas oedipus</name>
    <dbReference type="NCBI Taxonomy" id="9490"/>
    <lineage>
        <taxon>Eukaryota</taxon>
        <taxon>Metazoa</taxon>
        <taxon>Chordata</taxon>
        <taxon>Craniata</taxon>
        <taxon>Vertebrata</taxon>
        <taxon>Euteleostomi</taxon>
        <taxon>Mammalia</taxon>
        <taxon>Eutheria</taxon>
        <taxon>Euarchontoglires</taxon>
        <taxon>Primates</taxon>
        <taxon>Haplorrhini</taxon>
        <taxon>Platyrrhini</taxon>
        <taxon>Cebidae</taxon>
        <taxon>Callitrichinae</taxon>
        <taxon>Saguinus</taxon>
    </lineage>
</organism>
<keyword evidence="2" id="KW-1185">Reference proteome</keyword>
<gene>
    <name evidence="1" type="ORF">P7K49_025414</name>
</gene>
<dbReference type="EMBL" id="JASSZA010000012">
    <property type="protein sequence ID" value="KAK2096380.1"/>
    <property type="molecule type" value="Genomic_DNA"/>
</dbReference>
<proteinExistence type="predicted"/>
<reference evidence="1 2" key="1">
    <citation type="submission" date="2023-05" db="EMBL/GenBank/DDBJ databases">
        <title>B98-5 Cell Line De Novo Hybrid Assembly: An Optical Mapping Approach.</title>
        <authorList>
            <person name="Kananen K."/>
            <person name="Auerbach J.A."/>
            <person name="Kautto E."/>
            <person name="Blachly J.S."/>
        </authorList>
    </citation>
    <scope>NUCLEOTIDE SEQUENCE [LARGE SCALE GENOMIC DNA]</scope>
    <source>
        <strain evidence="1">B95-8</strain>
        <tissue evidence="1">Cell line</tissue>
    </source>
</reference>
<evidence type="ECO:0000313" key="1">
    <source>
        <dbReference type="EMBL" id="KAK2096380.1"/>
    </source>
</evidence>
<name>A0ABQ9UH47_SAGOE</name>
<comment type="caution">
    <text evidence="1">The sequence shown here is derived from an EMBL/GenBank/DDBJ whole genome shotgun (WGS) entry which is preliminary data.</text>
</comment>